<organism evidence="2 3">
    <name type="scientific">Tremella mesenterica</name>
    <name type="common">Jelly fungus</name>
    <dbReference type="NCBI Taxonomy" id="5217"/>
    <lineage>
        <taxon>Eukaryota</taxon>
        <taxon>Fungi</taxon>
        <taxon>Dikarya</taxon>
        <taxon>Basidiomycota</taxon>
        <taxon>Agaricomycotina</taxon>
        <taxon>Tremellomycetes</taxon>
        <taxon>Tremellales</taxon>
        <taxon>Tremellaceae</taxon>
        <taxon>Tremella</taxon>
    </lineage>
</organism>
<feature type="region of interest" description="Disordered" evidence="1">
    <location>
        <begin position="488"/>
        <end position="524"/>
    </location>
</feature>
<comment type="caution">
    <text evidence="2">The sequence shown here is derived from an EMBL/GenBank/DDBJ whole genome shotgun (WGS) entry which is preliminary data.</text>
</comment>
<protein>
    <submittedName>
        <fullName evidence="2">Uncharacterized protein</fullName>
    </submittedName>
</protein>
<feature type="compositionally biased region" description="Low complexity" evidence="1">
    <location>
        <begin position="367"/>
        <end position="378"/>
    </location>
</feature>
<feature type="compositionally biased region" description="Polar residues" evidence="1">
    <location>
        <begin position="357"/>
        <end position="366"/>
    </location>
</feature>
<keyword evidence="3" id="KW-1185">Reference proteome</keyword>
<evidence type="ECO:0000313" key="2">
    <source>
        <dbReference type="EMBL" id="RXK35823.1"/>
    </source>
</evidence>
<dbReference type="EMBL" id="SDIL01000120">
    <property type="protein sequence ID" value="RXK35823.1"/>
    <property type="molecule type" value="Genomic_DNA"/>
</dbReference>
<sequence length="524" mass="58112">MFGKTKKQPATEATEPVSDKELLRESIDTYVRTSVSIEAESRTFLNSLRQDSNALAKAASSIRRFDLQWKGLPPLGNSVSLSVLKFTEAWMWLQPLGKRITDSIDDKKAHTFTQNGRPIPKEVVKLVSESGFAEGLITSLQSNDKYALDLLLEVINTCYWTGCREQINTLLLHAESQVDKGKEKQPSLPDIQGRWHDLVERAKNIATAESLALRFVPPLVELAARLTLPALVEKGTFLDKCLVYRLPESTTKLLDRMVQTHSGFLGSFKADETKWEWKGLTGYPGMLSLRKGEYFQSTLDLLTNGGSTDHGDRVREHIRKGEVLDQIESWGAKSSREQKGLKAHEKEVPVDSKDSLSSRLDNVQLKSDSLSPSRSSAGSSGGSSGNSSGSRQDKGKGKESVLGRFLGRRGKNNKASQEPPAPQASIQSFVEMVKYLGHKYRDQPDLTKILSEFVEWNDRSGWSDPTNDSDVIVTSETQSDIIPALTIHTPSGSRITPSESQITPSESQNPVVERDFDPPPAYRP</sequence>
<accession>A0A4Q1BG38</accession>
<dbReference type="VEuPathDB" id="FungiDB:TREMEDRAFT_64920"/>
<feature type="region of interest" description="Disordered" evidence="1">
    <location>
        <begin position="329"/>
        <end position="399"/>
    </location>
</feature>
<name>A0A4Q1BG38_TREME</name>
<gene>
    <name evidence="2" type="ORF">M231_06917</name>
</gene>
<dbReference type="InParanoid" id="A0A4Q1BG38"/>
<feature type="compositionally biased region" description="Basic and acidic residues" evidence="1">
    <location>
        <begin position="334"/>
        <end position="356"/>
    </location>
</feature>
<evidence type="ECO:0000313" key="3">
    <source>
        <dbReference type="Proteomes" id="UP000289152"/>
    </source>
</evidence>
<reference evidence="2 3" key="1">
    <citation type="submission" date="2016-06" db="EMBL/GenBank/DDBJ databases">
        <title>Evolution of pathogenesis and genome organization in the Tremellales.</title>
        <authorList>
            <person name="Cuomo C."/>
            <person name="Litvintseva A."/>
            <person name="Heitman J."/>
            <person name="Chen Y."/>
            <person name="Sun S."/>
            <person name="Springer D."/>
            <person name="Dromer F."/>
            <person name="Young S."/>
            <person name="Zeng Q."/>
            <person name="Chapman S."/>
            <person name="Gujja S."/>
            <person name="Saif S."/>
            <person name="Birren B."/>
        </authorList>
    </citation>
    <scope>NUCLEOTIDE SEQUENCE [LARGE SCALE GENOMIC DNA]</scope>
    <source>
        <strain evidence="2 3">ATCC 28783</strain>
    </source>
</reference>
<evidence type="ECO:0000256" key="1">
    <source>
        <dbReference type="SAM" id="MobiDB-lite"/>
    </source>
</evidence>
<feature type="compositionally biased region" description="Polar residues" evidence="1">
    <location>
        <begin position="488"/>
        <end position="510"/>
    </location>
</feature>
<dbReference type="Proteomes" id="UP000289152">
    <property type="component" value="Unassembled WGS sequence"/>
</dbReference>
<dbReference type="AlphaFoldDB" id="A0A4Q1BG38"/>
<proteinExistence type="predicted"/>